<proteinExistence type="predicted"/>
<organism evidence="2">
    <name type="scientific">Chaetoceros debilis</name>
    <dbReference type="NCBI Taxonomy" id="122233"/>
    <lineage>
        <taxon>Eukaryota</taxon>
        <taxon>Sar</taxon>
        <taxon>Stramenopiles</taxon>
        <taxon>Ochrophyta</taxon>
        <taxon>Bacillariophyta</taxon>
        <taxon>Coscinodiscophyceae</taxon>
        <taxon>Chaetocerotophycidae</taxon>
        <taxon>Chaetocerotales</taxon>
        <taxon>Chaetocerotaceae</taxon>
        <taxon>Chaetoceros</taxon>
    </lineage>
</organism>
<evidence type="ECO:0000256" key="1">
    <source>
        <dbReference type="SAM" id="MobiDB-lite"/>
    </source>
</evidence>
<name>A0A7S3QAR4_9STRA</name>
<accession>A0A7S3QAR4</accession>
<dbReference type="EMBL" id="HBIO01021194">
    <property type="protein sequence ID" value="CAE0471463.1"/>
    <property type="molecule type" value="Transcribed_RNA"/>
</dbReference>
<dbReference type="AlphaFoldDB" id="A0A7S3QAR4"/>
<sequence length="139" mass="15249">MACNSERKYVCHSYCIPRVSDRLQQCDNCGHVHSPSASNPPVMIVHVQRSQVPSSLQKSSSPVIVSGSSSSTSTNPGSTASYGAIEATDLSVGAQRARQELRVERNKITIVRIKDRLKMDEQKLAELRVEELKSQGLKP</sequence>
<feature type="compositionally biased region" description="Low complexity" evidence="1">
    <location>
        <begin position="50"/>
        <end position="81"/>
    </location>
</feature>
<feature type="region of interest" description="Disordered" evidence="1">
    <location>
        <begin position="50"/>
        <end position="86"/>
    </location>
</feature>
<gene>
    <name evidence="2" type="ORF">CDEB00056_LOCUS16316</name>
</gene>
<evidence type="ECO:0000313" key="2">
    <source>
        <dbReference type="EMBL" id="CAE0471463.1"/>
    </source>
</evidence>
<protein>
    <submittedName>
        <fullName evidence="2">Uncharacterized protein</fullName>
    </submittedName>
</protein>
<reference evidence="2" key="1">
    <citation type="submission" date="2021-01" db="EMBL/GenBank/DDBJ databases">
        <authorList>
            <person name="Corre E."/>
            <person name="Pelletier E."/>
            <person name="Niang G."/>
            <person name="Scheremetjew M."/>
            <person name="Finn R."/>
            <person name="Kale V."/>
            <person name="Holt S."/>
            <person name="Cochrane G."/>
            <person name="Meng A."/>
            <person name="Brown T."/>
            <person name="Cohen L."/>
        </authorList>
    </citation>
    <scope>NUCLEOTIDE SEQUENCE</scope>
    <source>
        <strain evidence="2">MM31A-1</strain>
    </source>
</reference>